<feature type="transmembrane region" description="Helical" evidence="1">
    <location>
        <begin position="154"/>
        <end position="171"/>
    </location>
</feature>
<dbReference type="InterPro" id="IPR050879">
    <property type="entry name" value="Acyltransferase_3"/>
</dbReference>
<dbReference type="GO" id="GO:0016020">
    <property type="term" value="C:membrane"/>
    <property type="evidence" value="ECO:0007669"/>
    <property type="project" value="TreeGrafter"/>
</dbReference>
<dbReference type="GO" id="GO:0009103">
    <property type="term" value="P:lipopolysaccharide biosynthetic process"/>
    <property type="evidence" value="ECO:0007669"/>
    <property type="project" value="TreeGrafter"/>
</dbReference>
<feature type="transmembrane region" description="Helical" evidence="1">
    <location>
        <begin position="40"/>
        <end position="58"/>
    </location>
</feature>
<keyword evidence="6" id="KW-1185">Reference proteome</keyword>
<evidence type="ECO:0000256" key="1">
    <source>
        <dbReference type="SAM" id="Phobius"/>
    </source>
</evidence>
<dbReference type="InterPro" id="IPR002656">
    <property type="entry name" value="Acyl_transf_3_dom"/>
</dbReference>
<name>A0A9Q8Y8F1_ENSAD</name>
<feature type="transmembrane region" description="Helical" evidence="1">
    <location>
        <begin position="129"/>
        <end position="149"/>
    </location>
</feature>
<feature type="transmembrane region" description="Helical" evidence="1">
    <location>
        <begin position="238"/>
        <end position="260"/>
    </location>
</feature>
<feature type="transmembrane region" description="Helical" evidence="1">
    <location>
        <begin position="211"/>
        <end position="232"/>
    </location>
</feature>
<proteinExistence type="predicted"/>
<dbReference type="PANTHER" id="PTHR23028">
    <property type="entry name" value="ACETYLTRANSFERASE"/>
    <property type="match status" value="1"/>
</dbReference>
<dbReference type="AlphaFoldDB" id="A0A9Q8Y8F1"/>
<dbReference type="OrthoDB" id="9796461at2"/>
<dbReference type="GeneID" id="29517409"/>
<evidence type="ECO:0000313" key="5">
    <source>
        <dbReference type="Proteomes" id="UP001055460"/>
    </source>
</evidence>
<dbReference type="GO" id="GO:0016747">
    <property type="term" value="F:acyltransferase activity, transferring groups other than amino-acyl groups"/>
    <property type="evidence" value="ECO:0007669"/>
    <property type="project" value="InterPro"/>
</dbReference>
<feature type="transmembrane region" description="Helical" evidence="1">
    <location>
        <begin position="272"/>
        <end position="292"/>
    </location>
</feature>
<dbReference type="EMBL" id="CP121308">
    <property type="protein sequence ID" value="WFP91015.1"/>
    <property type="molecule type" value="Genomic_DNA"/>
</dbReference>
<feature type="domain" description="Acyltransferase 3" evidence="2">
    <location>
        <begin position="13"/>
        <end position="320"/>
    </location>
</feature>
<accession>A0A9Q8Y8F1</accession>
<keyword evidence="4" id="KW-0808">Transferase</keyword>
<dbReference type="EC" id="2.3.-.-" evidence="4"/>
<organism evidence="3 5">
    <name type="scientific">Ensifer adhaerens</name>
    <name type="common">Sinorhizobium morelense</name>
    <dbReference type="NCBI Taxonomy" id="106592"/>
    <lineage>
        <taxon>Bacteria</taxon>
        <taxon>Pseudomonadati</taxon>
        <taxon>Pseudomonadota</taxon>
        <taxon>Alphaproteobacteria</taxon>
        <taxon>Hyphomicrobiales</taxon>
        <taxon>Rhizobiaceae</taxon>
        <taxon>Sinorhizobium/Ensifer group</taxon>
        <taxon>Ensifer</taxon>
    </lineage>
</organism>
<reference evidence="3" key="1">
    <citation type="submission" date="2022-06" db="EMBL/GenBank/DDBJ databases">
        <title>Physiological and biochemical characterization and genomic elucidation of a strain of the genus Ensifer adhaerens M8 that combines arsenic oxidation and chromium reduction.</title>
        <authorList>
            <person name="Li X."/>
            <person name="Yu c."/>
        </authorList>
    </citation>
    <scope>NUCLEOTIDE SEQUENCE</scope>
    <source>
        <strain evidence="3">M8</strain>
    </source>
</reference>
<feature type="transmembrane region" description="Helical" evidence="1">
    <location>
        <begin position="304"/>
        <end position="324"/>
    </location>
</feature>
<keyword evidence="1" id="KW-0812">Transmembrane</keyword>
<evidence type="ECO:0000259" key="2">
    <source>
        <dbReference type="Pfam" id="PF01757"/>
    </source>
</evidence>
<dbReference type="PANTHER" id="PTHR23028:SF53">
    <property type="entry name" value="ACYL_TRANSF_3 DOMAIN-CONTAINING PROTEIN"/>
    <property type="match status" value="1"/>
</dbReference>
<dbReference type="Proteomes" id="UP001214094">
    <property type="component" value="Chromosome"/>
</dbReference>
<dbReference type="Proteomes" id="UP001055460">
    <property type="component" value="Chromosome"/>
</dbReference>
<reference evidence="4 6" key="2">
    <citation type="submission" date="2023-03" db="EMBL/GenBank/DDBJ databases">
        <title>Comparative genome and transcriptome analysis combination mining strategies for increasing vitamin B12 production of Ensifer adhaerens strain.</title>
        <authorList>
            <person name="Yongheng L."/>
        </authorList>
    </citation>
    <scope>NUCLEOTIDE SEQUENCE [LARGE SCALE GENOMIC DNA]</scope>
    <source>
        <strain evidence="4 6">Casida A-T305</strain>
    </source>
</reference>
<evidence type="ECO:0000313" key="6">
    <source>
        <dbReference type="Proteomes" id="UP001214094"/>
    </source>
</evidence>
<keyword evidence="3" id="KW-0012">Acyltransferase</keyword>
<dbReference type="EMBL" id="CP098807">
    <property type="protein sequence ID" value="USJ23631.1"/>
    <property type="molecule type" value="Genomic_DNA"/>
</dbReference>
<dbReference type="Pfam" id="PF01757">
    <property type="entry name" value="Acyl_transf_3"/>
    <property type="match status" value="1"/>
</dbReference>
<evidence type="ECO:0000313" key="4">
    <source>
        <dbReference type="EMBL" id="WFP91015.1"/>
    </source>
</evidence>
<dbReference type="RefSeq" id="WP_034796993.1">
    <property type="nucleotide sequence ID" value="NZ_CP015880.1"/>
</dbReference>
<feature type="transmembrane region" description="Helical" evidence="1">
    <location>
        <begin position="78"/>
        <end position="96"/>
    </location>
</feature>
<evidence type="ECO:0000313" key="3">
    <source>
        <dbReference type="EMBL" id="USJ23631.1"/>
    </source>
</evidence>
<feature type="transmembrane region" description="Helical" evidence="1">
    <location>
        <begin position="177"/>
        <end position="199"/>
    </location>
</feature>
<dbReference type="KEGG" id="eah:FA04_01170"/>
<gene>
    <name evidence="3" type="ORF">NE863_01165</name>
    <name evidence="4" type="ORF">P4B07_01155</name>
</gene>
<sequence>MAATGARGDRREQIDGLRVIAMTGVLYVHYWNEHPTLESVRVSLFFIISGFLIGVILLSAKDTQATINVTNFYIRRSLRLLPALFLMLFVAALFNMDGIRNSLAWHTFQMSSLYFAITQDWEPWVAAHLWSLNIVEQFYLTAPLIIIFLSRRHIFVAYVLIFTMSVIARTYSDELGLLAWSNIVLAFDPVAAGAILALVKDNADVRAVLTSKLNNLASVAIIASPLFVGFKFGHSETYKLLCIYALASIVLSSYIGYKGVSAYLLANPVTRFLSRVSYATYVYHMALWWLVAEQWPALYRAGPMTFLIMSTITVIVATISWHLVEKHFDALKALFPVTQPVPLAAERA</sequence>
<keyword evidence="1" id="KW-0472">Membrane</keyword>
<keyword evidence="1" id="KW-1133">Transmembrane helix</keyword>
<protein>
    <submittedName>
        <fullName evidence="3">Acyltransferase</fullName>
        <ecNumber evidence="4">2.3.-.-</ecNumber>
    </submittedName>
</protein>